<proteinExistence type="predicted"/>
<dbReference type="OrthoDB" id="9802228at2"/>
<evidence type="ECO:0000313" key="8">
    <source>
        <dbReference type="EMBL" id="SEM34469.1"/>
    </source>
</evidence>
<comment type="catalytic activity">
    <reaction evidence="1">
        <text>a 4-O-methyl-thymidine in DNA + L-cysteinyl-[protein] = a thymidine in DNA + S-methyl-L-cysteinyl-[protein]</text>
        <dbReference type="Rhea" id="RHEA:53428"/>
        <dbReference type="Rhea" id="RHEA-COMP:10131"/>
        <dbReference type="Rhea" id="RHEA-COMP:10132"/>
        <dbReference type="Rhea" id="RHEA-COMP:13555"/>
        <dbReference type="Rhea" id="RHEA-COMP:13556"/>
        <dbReference type="ChEBI" id="CHEBI:29950"/>
        <dbReference type="ChEBI" id="CHEBI:82612"/>
        <dbReference type="ChEBI" id="CHEBI:137386"/>
        <dbReference type="ChEBI" id="CHEBI:137387"/>
        <dbReference type="EC" id="2.1.1.63"/>
    </reaction>
</comment>
<evidence type="ECO:0000256" key="1">
    <source>
        <dbReference type="ARBA" id="ARBA00001286"/>
    </source>
</evidence>
<accession>A0A1H7XNA5</accession>
<dbReference type="Gene3D" id="3.30.160.70">
    <property type="entry name" value="Methylated DNA-protein cysteine methyltransferase domain"/>
    <property type="match status" value="1"/>
</dbReference>
<dbReference type="InterPro" id="IPR036631">
    <property type="entry name" value="MGMT_N_sf"/>
</dbReference>
<keyword evidence="4" id="KW-0227">DNA damage</keyword>
<gene>
    <name evidence="8" type="ORF">SAMN05661044_04944</name>
</gene>
<organism evidence="8 9">
    <name type="scientific">Olivibacter domesticus</name>
    <name type="common">Pseudosphingobacterium domesticum</name>
    <dbReference type="NCBI Taxonomy" id="407022"/>
    <lineage>
        <taxon>Bacteria</taxon>
        <taxon>Pseudomonadati</taxon>
        <taxon>Bacteroidota</taxon>
        <taxon>Sphingobacteriia</taxon>
        <taxon>Sphingobacteriales</taxon>
        <taxon>Sphingobacteriaceae</taxon>
        <taxon>Olivibacter</taxon>
    </lineage>
</organism>
<dbReference type="Gene3D" id="1.10.10.10">
    <property type="entry name" value="Winged helix-like DNA-binding domain superfamily/Winged helix DNA-binding domain"/>
    <property type="match status" value="1"/>
</dbReference>
<dbReference type="STRING" id="407022.SAMN05661044_04944"/>
<evidence type="ECO:0000259" key="7">
    <source>
        <dbReference type="Pfam" id="PF01035"/>
    </source>
</evidence>
<dbReference type="PANTHER" id="PTHR10815">
    <property type="entry name" value="METHYLATED-DNA--PROTEIN-CYSTEINE METHYLTRANSFERASE"/>
    <property type="match status" value="1"/>
</dbReference>
<name>A0A1H7XNA5_OLID1</name>
<dbReference type="AlphaFoldDB" id="A0A1H7XNA5"/>
<evidence type="ECO:0000256" key="5">
    <source>
        <dbReference type="ARBA" id="ARBA00023204"/>
    </source>
</evidence>
<dbReference type="SUPFAM" id="SSF46767">
    <property type="entry name" value="Methylated DNA-protein cysteine methyltransferase, C-terminal domain"/>
    <property type="match status" value="1"/>
</dbReference>
<keyword evidence="9" id="KW-1185">Reference proteome</keyword>
<dbReference type="PROSITE" id="PS00374">
    <property type="entry name" value="MGMT"/>
    <property type="match status" value="1"/>
</dbReference>
<evidence type="ECO:0000256" key="6">
    <source>
        <dbReference type="ARBA" id="ARBA00049348"/>
    </source>
</evidence>
<dbReference type="NCBIfam" id="TIGR00589">
    <property type="entry name" value="ogt"/>
    <property type="match status" value="1"/>
</dbReference>
<keyword evidence="2 8" id="KW-0489">Methyltransferase</keyword>
<dbReference type="GO" id="GO:0006281">
    <property type="term" value="P:DNA repair"/>
    <property type="evidence" value="ECO:0007669"/>
    <property type="project" value="UniProtKB-KW"/>
</dbReference>
<protein>
    <submittedName>
        <fullName evidence="8">6-O-methylguanine DNA methyltransferase, DNA binding domain</fullName>
    </submittedName>
</protein>
<dbReference type="CDD" id="cd06445">
    <property type="entry name" value="ATase"/>
    <property type="match status" value="1"/>
</dbReference>
<keyword evidence="5" id="KW-0234">DNA repair</keyword>
<keyword evidence="3 8" id="KW-0808">Transferase</keyword>
<dbReference type="GO" id="GO:0003908">
    <property type="term" value="F:methylated-DNA-[protein]-cysteine S-methyltransferase activity"/>
    <property type="evidence" value="ECO:0007669"/>
    <property type="project" value="UniProtKB-EC"/>
</dbReference>
<evidence type="ECO:0000313" key="9">
    <source>
        <dbReference type="Proteomes" id="UP000199421"/>
    </source>
</evidence>
<evidence type="ECO:0000256" key="2">
    <source>
        <dbReference type="ARBA" id="ARBA00022603"/>
    </source>
</evidence>
<dbReference type="PANTHER" id="PTHR10815:SF13">
    <property type="entry name" value="METHYLATED-DNA--PROTEIN-CYSTEINE METHYLTRANSFERASE"/>
    <property type="match status" value="1"/>
</dbReference>
<evidence type="ECO:0000256" key="4">
    <source>
        <dbReference type="ARBA" id="ARBA00022763"/>
    </source>
</evidence>
<feature type="domain" description="Methylated-DNA-[protein]-cysteine S-methyltransferase DNA binding" evidence="7">
    <location>
        <begin position="141"/>
        <end position="217"/>
    </location>
</feature>
<dbReference type="GO" id="GO:0032259">
    <property type="term" value="P:methylation"/>
    <property type="evidence" value="ECO:0007669"/>
    <property type="project" value="UniProtKB-KW"/>
</dbReference>
<comment type="catalytic activity">
    <reaction evidence="6">
        <text>a 6-O-methyl-2'-deoxyguanosine in DNA + L-cysteinyl-[protein] = S-methyl-L-cysteinyl-[protein] + a 2'-deoxyguanosine in DNA</text>
        <dbReference type="Rhea" id="RHEA:24000"/>
        <dbReference type="Rhea" id="RHEA-COMP:10131"/>
        <dbReference type="Rhea" id="RHEA-COMP:10132"/>
        <dbReference type="Rhea" id="RHEA-COMP:11367"/>
        <dbReference type="Rhea" id="RHEA-COMP:11368"/>
        <dbReference type="ChEBI" id="CHEBI:29950"/>
        <dbReference type="ChEBI" id="CHEBI:82612"/>
        <dbReference type="ChEBI" id="CHEBI:85445"/>
        <dbReference type="ChEBI" id="CHEBI:85448"/>
        <dbReference type="EC" id="2.1.1.63"/>
    </reaction>
</comment>
<dbReference type="SUPFAM" id="SSF53155">
    <property type="entry name" value="Methylated DNA-protein cysteine methyltransferase domain"/>
    <property type="match status" value="1"/>
</dbReference>
<dbReference type="Proteomes" id="UP000199421">
    <property type="component" value="Unassembled WGS sequence"/>
</dbReference>
<evidence type="ECO:0000256" key="3">
    <source>
        <dbReference type="ARBA" id="ARBA00022679"/>
    </source>
</evidence>
<dbReference type="InterPro" id="IPR036217">
    <property type="entry name" value="MethylDNA_cys_MeTrfase_DNAb"/>
</dbReference>
<dbReference type="InterPro" id="IPR001497">
    <property type="entry name" value="MethylDNA_cys_MeTrfase_AS"/>
</dbReference>
<dbReference type="RefSeq" id="WP_093330679.1">
    <property type="nucleotide sequence ID" value="NZ_FOAF01000010.1"/>
</dbReference>
<dbReference type="InterPro" id="IPR014048">
    <property type="entry name" value="MethylDNA_cys_MeTrfase_DNA-bd"/>
</dbReference>
<dbReference type="InterPro" id="IPR036388">
    <property type="entry name" value="WH-like_DNA-bd_sf"/>
</dbReference>
<reference evidence="9" key="1">
    <citation type="submission" date="2016-10" db="EMBL/GenBank/DDBJ databases">
        <authorList>
            <person name="Varghese N."/>
            <person name="Submissions S."/>
        </authorList>
    </citation>
    <scope>NUCLEOTIDE SEQUENCE [LARGE SCALE GENOMIC DNA]</scope>
    <source>
        <strain evidence="9">DSM 18733</strain>
    </source>
</reference>
<dbReference type="EMBL" id="FOAF01000010">
    <property type="protein sequence ID" value="SEM34469.1"/>
    <property type="molecule type" value="Genomic_DNA"/>
</dbReference>
<sequence>METINDEAIFTVFPLTDNVDLNDCFDVKTIKEKIFNTIFKKVNENIVIEKMESPLAAHTTINYQVADTLLGEIMLASTNKGICYAGFTNGNPNASLQDLQSRFSKAIFIKKAAVFQQEALARFNRPQEENLPLHLHLQGTEFQISIWRKLLKIPYGGLTTYAQLGGNTKIARAVGGAVGDNPICYLIPCHRVVRSNGRFYGYFWGNEQKKRLLAMEANALKHTNEYSKKRV</sequence>
<dbReference type="Pfam" id="PF01035">
    <property type="entry name" value="DNA_binding_1"/>
    <property type="match status" value="1"/>
</dbReference>